<feature type="signal peptide" evidence="2">
    <location>
        <begin position="1"/>
        <end position="38"/>
    </location>
</feature>
<accession>A0A699ZHF3</accession>
<feature type="region of interest" description="Disordered" evidence="1">
    <location>
        <begin position="41"/>
        <end position="65"/>
    </location>
</feature>
<evidence type="ECO:0000313" key="3">
    <source>
        <dbReference type="EMBL" id="GFH21661.1"/>
    </source>
</evidence>
<proteinExistence type="predicted"/>
<evidence type="ECO:0000256" key="1">
    <source>
        <dbReference type="SAM" id="MobiDB-lite"/>
    </source>
</evidence>
<feature type="chain" id="PRO_5025342104" evidence="2">
    <location>
        <begin position="39"/>
        <end position="65"/>
    </location>
</feature>
<organism evidence="3 4">
    <name type="scientific">Haematococcus lacustris</name>
    <name type="common">Green alga</name>
    <name type="synonym">Haematococcus pluvialis</name>
    <dbReference type="NCBI Taxonomy" id="44745"/>
    <lineage>
        <taxon>Eukaryota</taxon>
        <taxon>Viridiplantae</taxon>
        <taxon>Chlorophyta</taxon>
        <taxon>core chlorophytes</taxon>
        <taxon>Chlorophyceae</taxon>
        <taxon>CS clade</taxon>
        <taxon>Chlamydomonadales</taxon>
        <taxon>Haematococcaceae</taxon>
        <taxon>Haematococcus</taxon>
    </lineage>
</organism>
<protein>
    <submittedName>
        <fullName evidence="3">Uncharacterized protein</fullName>
    </submittedName>
</protein>
<comment type="caution">
    <text evidence="3">The sequence shown here is derived from an EMBL/GenBank/DDBJ whole genome shotgun (WGS) entry which is preliminary data.</text>
</comment>
<reference evidence="3 4" key="1">
    <citation type="submission" date="2020-02" db="EMBL/GenBank/DDBJ databases">
        <title>Draft genome sequence of Haematococcus lacustris strain NIES-144.</title>
        <authorList>
            <person name="Morimoto D."/>
            <person name="Nakagawa S."/>
            <person name="Yoshida T."/>
            <person name="Sawayama S."/>
        </authorList>
    </citation>
    <scope>NUCLEOTIDE SEQUENCE [LARGE SCALE GENOMIC DNA]</scope>
    <source>
        <strain evidence="3 4">NIES-144</strain>
    </source>
</reference>
<keyword evidence="4" id="KW-1185">Reference proteome</keyword>
<dbReference type="Proteomes" id="UP000485058">
    <property type="component" value="Unassembled WGS sequence"/>
</dbReference>
<feature type="non-terminal residue" evidence="3">
    <location>
        <position position="1"/>
    </location>
</feature>
<dbReference type="AlphaFoldDB" id="A0A699ZHF3"/>
<keyword evidence="2" id="KW-0732">Signal</keyword>
<gene>
    <name evidence="3" type="ORF">HaLaN_19014</name>
</gene>
<name>A0A699ZHF3_HAELA</name>
<feature type="compositionally biased region" description="Polar residues" evidence="1">
    <location>
        <begin position="56"/>
        <end position="65"/>
    </location>
</feature>
<dbReference type="EMBL" id="BLLF01001876">
    <property type="protein sequence ID" value="GFH21661.1"/>
    <property type="molecule type" value="Genomic_DNA"/>
</dbReference>
<evidence type="ECO:0000313" key="4">
    <source>
        <dbReference type="Proteomes" id="UP000485058"/>
    </source>
</evidence>
<evidence type="ECO:0000256" key="2">
    <source>
        <dbReference type="SAM" id="SignalP"/>
    </source>
</evidence>
<sequence length="65" mass="6747">MCGCSSSSRQSSGGQTVPWPMGHLVWIAAAPLVAGVAAASEKQGEAIPSQGPDVLNKQQQYHQVL</sequence>